<organism evidence="3 4">
    <name type="scientific">Artemisia annua</name>
    <name type="common">Sweet wormwood</name>
    <dbReference type="NCBI Taxonomy" id="35608"/>
    <lineage>
        <taxon>Eukaryota</taxon>
        <taxon>Viridiplantae</taxon>
        <taxon>Streptophyta</taxon>
        <taxon>Embryophyta</taxon>
        <taxon>Tracheophyta</taxon>
        <taxon>Spermatophyta</taxon>
        <taxon>Magnoliopsida</taxon>
        <taxon>eudicotyledons</taxon>
        <taxon>Gunneridae</taxon>
        <taxon>Pentapetalae</taxon>
        <taxon>asterids</taxon>
        <taxon>campanulids</taxon>
        <taxon>Asterales</taxon>
        <taxon>Asteraceae</taxon>
        <taxon>Asteroideae</taxon>
        <taxon>Anthemideae</taxon>
        <taxon>Artemisiinae</taxon>
        <taxon>Artemisia</taxon>
    </lineage>
</organism>
<evidence type="ECO:0000259" key="2">
    <source>
        <dbReference type="Pfam" id="PF24788"/>
    </source>
</evidence>
<feature type="domain" description="AtPDCT1/2 transmembrane" evidence="2">
    <location>
        <begin position="105"/>
        <end position="263"/>
    </location>
</feature>
<feature type="transmembrane region" description="Helical" evidence="1">
    <location>
        <begin position="194"/>
        <end position="212"/>
    </location>
</feature>
<protein>
    <submittedName>
        <fullName evidence="3">Phosphatidylcholine:diacylglycerol cholinephosphotransferase 1</fullName>
    </submittedName>
</protein>
<keyword evidence="1" id="KW-1133">Transmembrane helix</keyword>
<evidence type="ECO:0000256" key="1">
    <source>
        <dbReference type="SAM" id="Phobius"/>
    </source>
</evidence>
<proteinExistence type="predicted"/>
<sequence>MDGDTLHHRSPTHATTTTTFDLDNTTFSSTSLNKTKKNVSLWLQHSGIGGFWSWTGDPLFMKWTMDDVRVVLRHHPVLCLLVILVLFFMGVEYTLKMVPSTSPPFDIGFVATVGLHRVLAASPALNTVLAGLNTVFVAMQTVYILGTWVVEGRPRATIATLLMFTFRGILGYSTQLPLPQGYLGSGVDFPVGNVSFFLFYSGHVAASVIASLDMRRMQRLKLAYLFDIFNLLQVARLLSTRGHYTIDLVVGVGAAILFDSIAETYIQQTNKTLLPQEGTNINCHCHCKTFSKVGNGTQSVSLI</sequence>
<feature type="transmembrane region" description="Helical" evidence="1">
    <location>
        <begin position="157"/>
        <end position="174"/>
    </location>
</feature>
<feature type="transmembrane region" description="Helical" evidence="1">
    <location>
        <begin position="75"/>
        <end position="95"/>
    </location>
</feature>
<dbReference type="InterPro" id="IPR056361">
    <property type="entry name" value="AtPDCT1_2_TM_dom"/>
</dbReference>
<dbReference type="PANTHER" id="PTHR34674">
    <property type="entry name" value="PHOSPHATIDYLCHOLINE:DIACYLGLYCEROL CHOLINEPHOSPHOTRANSFERASE 1-RELATED"/>
    <property type="match status" value="1"/>
</dbReference>
<dbReference type="Pfam" id="PF24788">
    <property type="entry name" value="AtPDCT1_2"/>
    <property type="match status" value="1"/>
</dbReference>
<dbReference type="AlphaFoldDB" id="A0A2U1NCG6"/>
<dbReference type="InterPro" id="IPR055311">
    <property type="entry name" value="PDCT1/2-like"/>
</dbReference>
<keyword evidence="1" id="KW-0812">Transmembrane</keyword>
<dbReference type="STRING" id="35608.A0A2U1NCG6"/>
<evidence type="ECO:0000313" key="3">
    <source>
        <dbReference type="EMBL" id="PWA71171.1"/>
    </source>
</evidence>
<comment type="caution">
    <text evidence="3">The sequence shown here is derived from an EMBL/GenBank/DDBJ whole genome shotgun (WGS) entry which is preliminary data.</text>
</comment>
<keyword evidence="4" id="KW-1185">Reference proteome</keyword>
<keyword evidence="1" id="KW-0472">Membrane</keyword>
<name>A0A2U1NCG6_ARTAN</name>
<feature type="transmembrane region" description="Helical" evidence="1">
    <location>
        <begin position="131"/>
        <end position="150"/>
    </location>
</feature>
<keyword evidence="3" id="KW-0808">Transferase</keyword>
<dbReference type="PANTHER" id="PTHR34674:SF1">
    <property type="entry name" value="PHOSPHATIDYLCHOLINE:DIACYLGLYCEROL CHOLINEPHOSPHOTRANSFERASE 1-RELATED"/>
    <property type="match status" value="1"/>
</dbReference>
<accession>A0A2U1NCG6</accession>
<dbReference type="Proteomes" id="UP000245207">
    <property type="component" value="Unassembled WGS sequence"/>
</dbReference>
<evidence type="ECO:0000313" key="4">
    <source>
        <dbReference type="Proteomes" id="UP000245207"/>
    </source>
</evidence>
<reference evidence="3 4" key="1">
    <citation type="journal article" date="2018" name="Mol. Plant">
        <title>The genome of Artemisia annua provides insight into the evolution of Asteraceae family and artemisinin biosynthesis.</title>
        <authorList>
            <person name="Shen Q."/>
            <person name="Zhang L."/>
            <person name="Liao Z."/>
            <person name="Wang S."/>
            <person name="Yan T."/>
            <person name="Shi P."/>
            <person name="Liu M."/>
            <person name="Fu X."/>
            <person name="Pan Q."/>
            <person name="Wang Y."/>
            <person name="Lv Z."/>
            <person name="Lu X."/>
            <person name="Zhang F."/>
            <person name="Jiang W."/>
            <person name="Ma Y."/>
            <person name="Chen M."/>
            <person name="Hao X."/>
            <person name="Li L."/>
            <person name="Tang Y."/>
            <person name="Lv G."/>
            <person name="Zhou Y."/>
            <person name="Sun X."/>
            <person name="Brodelius P.E."/>
            <person name="Rose J.K.C."/>
            <person name="Tang K."/>
        </authorList>
    </citation>
    <scope>NUCLEOTIDE SEQUENCE [LARGE SCALE GENOMIC DNA]</scope>
    <source>
        <strain evidence="4">cv. Huhao1</strain>
        <tissue evidence="3">Leaf</tissue>
    </source>
</reference>
<dbReference type="GO" id="GO:0004142">
    <property type="term" value="F:diacylglycerol cholinephosphotransferase activity"/>
    <property type="evidence" value="ECO:0007669"/>
    <property type="project" value="TreeGrafter"/>
</dbReference>
<dbReference type="OrthoDB" id="1921278at2759"/>
<dbReference type="EMBL" id="PKPP01003122">
    <property type="protein sequence ID" value="PWA71171.1"/>
    <property type="molecule type" value="Genomic_DNA"/>
</dbReference>
<gene>
    <name evidence="3" type="ORF">CTI12_AA282130</name>
</gene>